<evidence type="ECO:0000256" key="1">
    <source>
        <dbReference type="SAM" id="Coils"/>
    </source>
</evidence>
<feature type="coiled-coil region" evidence="1">
    <location>
        <begin position="50"/>
        <end position="119"/>
    </location>
</feature>
<dbReference type="OrthoDB" id="267140at2759"/>
<dbReference type="EMBL" id="JAFJZO010000034">
    <property type="protein sequence ID" value="KAG5494113.1"/>
    <property type="molecule type" value="Genomic_DNA"/>
</dbReference>
<evidence type="ECO:0000313" key="3">
    <source>
        <dbReference type="Proteomes" id="UP000674318"/>
    </source>
</evidence>
<keyword evidence="1" id="KW-0175">Coiled coil</keyword>
<comment type="caution">
    <text evidence="2">The sequence shown here is derived from an EMBL/GenBank/DDBJ whole genome shotgun (WGS) entry which is preliminary data.</text>
</comment>
<accession>A0A836IGQ2</accession>
<reference evidence="2 3" key="1">
    <citation type="submission" date="2021-02" db="EMBL/GenBank/DDBJ databases">
        <title>Porcisia hertigi Genome sequencing and assembly.</title>
        <authorList>
            <person name="Almutairi H."/>
            <person name="Gatherer D."/>
        </authorList>
    </citation>
    <scope>NUCLEOTIDE SEQUENCE [LARGE SCALE GENOMIC DNA]</scope>
    <source>
        <strain evidence="2 3">C119</strain>
    </source>
</reference>
<gene>
    <name evidence="2" type="ORF">JKF63_01948</name>
</gene>
<keyword evidence="3" id="KW-1185">Reference proteome</keyword>
<sequence>MAVAPQVSQRQEALKHPKSLPYNVLAGMLPDIQEQLQQERRAFCQEKKEFEHLQLRLAQLDKKLEVAQRQQEQHRQHAVQSAYAAARTSRLSRVAQCRRREYEEAIMRTANEIRQIRRSSRDGAFFRKSSSAISPGTDVSSSYSSAQPHMSVVAEAAVRTISAPELSRAAAAAREVNEEQQQSALVHALEIRVAQVERENRILQSHIDVLNRGDASSVKLYHDLESHYPLLCT</sequence>
<organism evidence="2 3">
    <name type="scientific">Porcisia hertigi</name>
    <dbReference type="NCBI Taxonomy" id="2761500"/>
    <lineage>
        <taxon>Eukaryota</taxon>
        <taxon>Discoba</taxon>
        <taxon>Euglenozoa</taxon>
        <taxon>Kinetoplastea</taxon>
        <taxon>Metakinetoplastina</taxon>
        <taxon>Trypanosomatida</taxon>
        <taxon>Trypanosomatidae</taxon>
        <taxon>Leishmaniinae</taxon>
        <taxon>Porcisia</taxon>
    </lineage>
</organism>
<protein>
    <submittedName>
        <fullName evidence="2">Uncharacterized protein</fullName>
    </submittedName>
</protein>
<evidence type="ECO:0000313" key="2">
    <source>
        <dbReference type="EMBL" id="KAG5494113.1"/>
    </source>
</evidence>
<dbReference type="RefSeq" id="XP_067754148.1">
    <property type="nucleotide sequence ID" value="XM_067897991.1"/>
</dbReference>
<dbReference type="GeneID" id="94288068"/>
<dbReference type="KEGG" id="phet:94288068"/>
<name>A0A836IGQ2_9TRYP</name>
<dbReference type="Proteomes" id="UP000674318">
    <property type="component" value="Unassembled WGS sequence"/>
</dbReference>
<proteinExistence type="predicted"/>
<dbReference type="AlphaFoldDB" id="A0A836IGQ2"/>